<evidence type="ECO:0000256" key="3">
    <source>
        <dbReference type="ARBA" id="ARBA00023125"/>
    </source>
</evidence>
<dbReference type="GO" id="GO:0005634">
    <property type="term" value="C:nucleus"/>
    <property type="evidence" value="ECO:0007669"/>
    <property type="project" value="UniProtKB-SubCell"/>
</dbReference>
<evidence type="ECO:0000259" key="7">
    <source>
        <dbReference type="Pfam" id="PF00319"/>
    </source>
</evidence>
<gene>
    <name evidence="8" type="ORF">AJ80_09404</name>
</gene>
<organism evidence="8 9">
    <name type="scientific">Polytolypa hystricis (strain UAMH7299)</name>
    <dbReference type="NCBI Taxonomy" id="1447883"/>
    <lineage>
        <taxon>Eukaryota</taxon>
        <taxon>Fungi</taxon>
        <taxon>Dikarya</taxon>
        <taxon>Ascomycota</taxon>
        <taxon>Pezizomycotina</taxon>
        <taxon>Eurotiomycetes</taxon>
        <taxon>Eurotiomycetidae</taxon>
        <taxon>Onygenales</taxon>
        <taxon>Onygenales incertae sedis</taxon>
        <taxon>Polytolypa</taxon>
    </lineage>
</organism>
<dbReference type="EMBL" id="PDNA01000277">
    <property type="protein sequence ID" value="PGG99140.1"/>
    <property type="molecule type" value="Genomic_DNA"/>
</dbReference>
<evidence type="ECO:0000256" key="5">
    <source>
        <dbReference type="ARBA" id="ARBA00023242"/>
    </source>
</evidence>
<keyword evidence="2" id="KW-0805">Transcription regulation</keyword>
<evidence type="ECO:0000313" key="8">
    <source>
        <dbReference type="EMBL" id="PGG99140.1"/>
    </source>
</evidence>
<accession>A0A2B7WRL9</accession>
<feature type="domain" description="MADS-box" evidence="7">
    <location>
        <begin position="34"/>
        <end position="68"/>
    </location>
</feature>
<comment type="subcellular location">
    <subcellularLocation>
        <location evidence="1">Nucleus</location>
    </subcellularLocation>
</comment>
<dbReference type="GO" id="GO:0046983">
    <property type="term" value="F:protein dimerization activity"/>
    <property type="evidence" value="ECO:0007669"/>
    <property type="project" value="InterPro"/>
</dbReference>
<evidence type="ECO:0000256" key="6">
    <source>
        <dbReference type="SAM" id="MobiDB-lite"/>
    </source>
</evidence>
<name>A0A2B7WRL9_POLH7</name>
<protein>
    <recommendedName>
        <fullName evidence="7">MADS-box domain-containing protein</fullName>
    </recommendedName>
</protein>
<keyword evidence="4" id="KW-0804">Transcription</keyword>
<dbReference type="Pfam" id="PF00319">
    <property type="entry name" value="SRF-TF"/>
    <property type="match status" value="1"/>
</dbReference>
<feature type="region of interest" description="Disordered" evidence="6">
    <location>
        <begin position="1"/>
        <end position="36"/>
    </location>
</feature>
<dbReference type="Proteomes" id="UP000224634">
    <property type="component" value="Unassembled WGS sequence"/>
</dbReference>
<reference evidence="8 9" key="1">
    <citation type="submission" date="2017-10" db="EMBL/GenBank/DDBJ databases">
        <title>Comparative genomics in systemic dimorphic fungi from Ajellomycetaceae.</title>
        <authorList>
            <person name="Munoz J.F."/>
            <person name="Mcewen J.G."/>
            <person name="Clay O.K."/>
            <person name="Cuomo C.A."/>
        </authorList>
    </citation>
    <scope>NUCLEOTIDE SEQUENCE [LARGE SCALE GENOMIC DNA]</scope>
    <source>
        <strain evidence="8 9">UAMH7299</strain>
    </source>
</reference>
<dbReference type="SUPFAM" id="SSF55455">
    <property type="entry name" value="SRF-like"/>
    <property type="match status" value="1"/>
</dbReference>
<dbReference type="InterPro" id="IPR002100">
    <property type="entry name" value="TF_MADSbox"/>
</dbReference>
<evidence type="ECO:0000256" key="2">
    <source>
        <dbReference type="ARBA" id="ARBA00023015"/>
    </source>
</evidence>
<dbReference type="GO" id="GO:0045944">
    <property type="term" value="P:positive regulation of transcription by RNA polymerase II"/>
    <property type="evidence" value="ECO:0007669"/>
    <property type="project" value="UniProtKB-ARBA"/>
</dbReference>
<evidence type="ECO:0000313" key="9">
    <source>
        <dbReference type="Proteomes" id="UP000224634"/>
    </source>
</evidence>
<dbReference type="OrthoDB" id="4186628at2759"/>
<evidence type="ECO:0000256" key="4">
    <source>
        <dbReference type="ARBA" id="ARBA00023163"/>
    </source>
</evidence>
<dbReference type="InterPro" id="IPR036879">
    <property type="entry name" value="TF_MADSbox_sf"/>
</dbReference>
<keyword evidence="3" id="KW-0238">DNA-binding</keyword>
<feature type="compositionally biased region" description="Basic and acidic residues" evidence="6">
    <location>
        <begin position="17"/>
        <end position="33"/>
    </location>
</feature>
<keyword evidence="9" id="KW-1185">Reference proteome</keyword>
<dbReference type="AlphaFoldDB" id="A0A2B7WRL9"/>
<evidence type="ECO:0000256" key="1">
    <source>
        <dbReference type="ARBA" id="ARBA00004123"/>
    </source>
</evidence>
<dbReference type="Gene3D" id="3.40.1810.10">
    <property type="entry name" value="Transcription factor, MADS-box"/>
    <property type="match status" value="1"/>
</dbReference>
<keyword evidence="5" id="KW-0539">Nucleus</keyword>
<comment type="caution">
    <text evidence="8">The sequence shown here is derived from an EMBL/GenBank/DDBJ whole genome shotgun (WGS) entry which is preliminary data.</text>
</comment>
<proteinExistence type="predicted"/>
<sequence length="151" mass="17263">MSTLGITEKRLKRKASRSQEDGEENHEKRSQEKWKKRRQTCYRKFMELSMLCEADVYALIRRHGKIYTLKTTLEATNHELFPPPEAALGGLKGKPGVADFQQRSINEPLLGTLETTSRPVRAGAKKRISGKTVIQPPVWVTSPLKEKFLEK</sequence>
<dbReference type="GO" id="GO:0003677">
    <property type="term" value="F:DNA binding"/>
    <property type="evidence" value="ECO:0007669"/>
    <property type="project" value="UniProtKB-KW"/>
</dbReference>